<comment type="caution">
    <text evidence="3">The sequence shown here is derived from an EMBL/GenBank/DDBJ whole genome shotgun (WGS) entry which is preliminary data.</text>
</comment>
<feature type="compositionally biased region" description="Polar residues" evidence="2">
    <location>
        <begin position="111"/>
        <end position="120"/>
    </location>
</feature>
<keyword evidence="4" id="KW-1185">Reference proteome</keyword>
<feature type="region of interest" description="Disordered" evidence="2">
    <location>
        <begin position="48"/>
        <end position="130"/>
    </location>
</feature>
<evidence type="ECO:0000256" key="2">
    <source>
        <dbReference type="SAM" id="MobiDB-lite"/>
    </source>
</evidence>
<reference evidence="4" key="1">
    <citation type="journal article" date="2019" name="Nat. Commun.">
        <title>Expansion of phycobilisome linker gene families in mesophilic red algae.</title>
        <authorList>
            <person name="Lee J."/>
            <person name="Kim D."/>
            <person name="Bhattacharya D."/>
            <person name="Yoon H.S."/>
        </authorList>
    </citation>
    <scope>NUCLEOTIDE SEQUENCE [LARGE SCALE GENOMIC DNA]</scope>
    <source>
        <strain evidence="4">CCMP 1328</strain>
    </source>
</reference>
<gene>
    <name evidence="3" type="ORF">FVE85_1980</name>
</gene>
<evidence type="ECO:0000256" key="1">
    <source>
        <dbReference type="SAM" id="Coils"/>
    </source>
</evidence>
<dbReference type="Proteomes" id="UP000324585">
    <property type="component" value="Unassembled WGS sequence"/>
</dbReference>
<dbReference type="EMBL" id="VRMN01000003">
    <property type="protein sequence ID" value="KAA8495825.1"/>
    <property type="molecule type" value="Genomic_DNA"/>
</dbReference>
<name>A0A5J4YXF1_PORPP</name>
<keyword evidence="1" id="KW-0175">Coiled coil</keyword>
<accession>A0A5J4YXF1</accession>
<dbReference type="AlphaFoldDB" id="A0A5J4YXF1"/>
<protein>
    <submittedName>
        <fullName evidence="3">Uncharacterized protein</fullName>
    </submittedName>
</protein>
<organism evidence="3 4">
    <name type="scientific">Porphyridium purpureum</name>
    <name type="common">Red alga</name>
    <name type="synonym">Porphyridium cruentum</name>
    <dbReference type="NCBI Taxonomy" id="35688"/>
    <lineage>
        <taxon>Eukaryota</taxon>
        <taxon>Rhodophyta</taxon>
        <taxon>Bangiophyceae</taxon>
        <taxon>Porphyridiales</taxon>
        <taxon>Porphyridiaceae</taxon>
        <taxon>Porphyridium</taxon>
    </lineage>
</organism>
<evidence type="ECO:0000313" key="4">
    <source>
        <dbReference type="Proteomes" id="UP000324585"/>
    </source>
</evidence>
<sequence length="303" mass="33625">MWKAHFLSENHGLAGCCGKESGLSSPIDAQSPNGCSLSPWYLESSADEAAADAPAQLHASGRDRGSSTPPVSRYSKVTKARRARASGVASVASTRYMETHANHQGQRRSVQRQPSAQPFESDSARLSPCAGIPRMEKTLRSGKVDMPTSPQGYVPAQAWRPRIEVLPLSTFRTHAEMEQDALKKNMHGLRRLELCNELEHLQVVPCADKCADMDAAQTSFWTRSKHLGTSGVSFAKIKPMSDESEDLIDQRIAAISRQVSVESDSRRLERLRLRLTRLEQQRLEMRRGCMNSCIEENCAPIHQ</sequence>
<evidence type="ECO:0000313" key="3">
    <source>
        <dbReference type="EMBL" id="KAA8495825.1"/>
    </source>
</evidence>
<proteinExistence type="predicted"/>
<feature type="coiled-coil region" evidence="1">
    <location>
        <begin position="261"/>
        <end position="288"/>
    </location>
</feature>